<dbReference type="HOGENOM" id="CLU_006105_3_1_0"/>
<feature type="domain" description="Peptidase S9 prolyl oligopeptidase catalytic" evidence="1">
    <location>
        <begin position="553"/>
        <end position="748"/>
    </location>
</feature>
<dbReference type="InterPro" id="IPR029058">
    <property type="entry name" value="AB_hydrolase_fold"/>
</dbReference>
<dbReference type="AlphaFoldDB" id="C1AAA9"/>
<dbReference type="Gene3D" id="3.40.50.1820">
    <property type="entry name" value="alpha/beta hydrolase"/>
    <property type="match status" value="1"/>
</dbReference>
<dbReference type="EMBL" id="AP009153">
    <property type="protein sequence ID" value="BAH39707.1"/>
    <property type="molecule type" value="Genomic_DNA"/>
</dbReference>
<dbReference type="GO" id="GO:0006508">
    <property type="term" value="P:proteolysis"/>
    <property type="evidence" value="ECO:0007669"/>
    <property type="project" value="InterPro"/>
</dbReference>
<protein>
    <submittedName>
        <fullName evidence="3">Putative dipeptidyl peptidase</fullName>
    </submittedName>
</protein>
<name>C1AAA9_GEMAT</name>
<sequence>MCRPRARAFPASAVRGNFLRTFPPPLLPMRRSIPLTVAHTAFTAAVVAAAPLVSLGAQARVVTADDYARAEKFLGFNTSLLVSNTGVQPTWLPDGRFTYRVRQPDGSQPMILVDAKGAKTNCTAAGTVCPPAPAPMGPGAPRPTGRAPEVLSPDGTKAAFIRDWNLWVRDVSTNQETPLTTDGIKDFGYATDNAGWVHSNRALLMWSPDSKKIATFQQDQRNVGEMYLVRTKVGHPELMAWKYPLPGDSVVSMIHRVVIDLSAAPKVVRFRMGPDEHRSSVCDHIACGGKLADVEWFPDASKVAFLSNSRDHKIATLRVADAASGEVRDVLREAVATQFESGDGDQNWRVLPATNEVIWFSERDDWGQLYLYDLNTGTLKNKITTGEGGVLSIERIDAKARTIWFTASGKEKGRDPYFRHLYRIGMDGKALTLLTPEDGDHNISLSPDGARFVDSWSRPDLPHTALLRDARTGKQIALLETGDISKLTATGWKPPTRITVKDRAGKWDLYGLMWTPTKLDSARKYPIINYIYPGPQGGSVGSRQFSAATRDNQALAELGFIVVAIDGTGNPMRSKSFHDAYYGRMGDNTLPDQIAGMKELASRYRFIDLDRVGMWGHSGGGFATAGALFRYPDFFKVGIAESGNHDNRNYEDDWGERYHGLLTRNGASDNYEAEANQTLAKNLKGKLMLAHGTMDDNVPPDNTLLVVDALIKAGKDFDLIMIPNAAHGFGAASNYMMRRRWDYFVQHLMGATPPKEFQIGPK</sequence>
<dbReference type="SUPFAM" id="SSF53474">
    <property type="entry name" value="alpha/beta-Hydrolases"/>
    <property type="match status" value="1"/>
</dbReference>
<dbReference type="Pfam" id="PF00326">
    <property type="entry name" value="Peptidase_S9"/>
    <property type="match status" value="1"/>
</dbReference>
<dbReference type="Gene3D" id="2.140.10.30">
    <property type="entry name" value="Dipeptidylpeptidase IV, N-terminal domain"/>
    <property type="match status" value="1"/>
</dbReference>
<dbReference type="PANTHER" id="PTHR11731:SF118">
    <property type="entry name" value="BLR1971 PROTEIN"/>
    <property type="match status" value="1"/>
</dbReference>
<dbReference type="KEGG" id="gau:GAU_2665"/>
<evidence type="ECO:0000313" key="4">
    <source>
        <dbReference type="Proteomes" id="UP000002209"/>
    </source>
</evidence>
<dbReference type="eggNOG" id="COG1506">
    <property type="taxonomic scope" value="Bacteria"/>
</dbReference>
<dbReference type="PANTHER" id="PTHR11731">
    <property type="entry name" value="PROTEASE FAMILY S9B,C DIPEPTIDYL-PEPTIDASE IV-RELATED"/>
    <property type="match status" value="1"/>
</dbReference>
<dbReference type="Pfam" id="PF00930">
    <property type="entry name" value="DPPIV_N"/>
    <property type="match status" value="1"/>
</dbReference>
<keyword evidence="4" id="KW-1185">Reference proteome</keyword>
<dbReference type="GO" id="GO:0008236">
    <property type="term" value="F:serine-type peptidase activity"/>
    <property type="evidence" value="ECO:0007669"/>
    <property type="project" value="InterPro"/>
</dbReference>
<evidence type="ECO:0000313" key="3">
    <source>
        <dbReference type="EMBL" id="BAH39707.1"/>
    </source>
</evidence>
<dbReference type="InterPro" id="IPR050278">
    <property type="entry name" value="Serine_Prot_S9B/DPPIV"/>
</dbReference>
<evidence type="ECO:0000259" key="2">
    <source>
        <dbReference type="Pfam" id="PF00930"/>
    </source>
</evidence>
<dbReference type="InterPro" id="IPR002469">
    <property type="entry name" value="Peptidase_S9B_N"/>
</dbReference>
<dbReference type="Proteomes" id="UP000002209">
    <property type="component" value="Chromosome"/>
</dbReference>
<dbReference type="STRING" id="379066.GAU_2665"/>
<gene>
    <name evidence="3" type="ordered locus">GAU_2665</name>
</gene>
<feature type="domain" description="Dipeptidylpeptidase IV N-terminal" evidence="2">
    <location>
        <begin position="149"/>
        <end position="462"/>
    </location>
</feature>
<dbReference type="SUPFAM" id="SSF82171">
    <property type="entry name" value="DPP6 N-terminal domain-like"/>
    <property type="match status" value="1"/>
</dbReference>
<organism evidence="3 4">
    <name type="scientific">Gemmatimonas aurantiaca (strain DSM 14586 / JCM 11422 / NBRC 100505 / T-27)</name>
    <dbReference type="NCBI Taxonomy" id="379066"/>
    <lineage>
        <taxon>Bacteria</taxon>
        <taxon>Pseudomonadati</taxon>
        <taxon>Gemmatimonadota</taxon>
        <taxon>Gemmatimonadia</taxon>
        <taxon>Gemmatimonadales</taxon>
        <taxon>Gemmatimonadaceae</taxon>
        <taxon>Gemmatimonas</taxon>
    </lineage>
</organism>
<reference evidence="4" key="1">
    <citation type="submission" date="2006-03" db="EMBL/GenBank/DDBJ databases">
        <title>Complete genome sequence of Gemmatimonas aurantiaca T-27 that represents a novel phylum Gemmatimonadetes.</title>
        <authorList>
            <person name="Takasaki K."/>
            <person name="Ichikawa N."/>
            <person name="Miura H."/>
            <person name="Matsushita S."/>
            <person name="Watanabe Y."/>
            <person name="Oguchi A."/>
            <person name="Ankai A."/>
            <person name="Yashiro I."/>
            <person name="Takahashi M."/>
            <person name="Terui Y."/>
            <person name="Fukui S."/>
            <person name="Yokoyama H."/>
            <person name="Tanikawa S."/>
            <person name="Hanada S."/>
            <person name="Kamagata Y."/>
            <person name="Fujita N."/>
        </authorList>
    </citation>
    <scope>NUCLEOTIDE SEQUENCE [LARGE SCALE GENOMIC DNA]</scope>
    <source>
        <strain evidence="4">T-27 / DSM 14586 / JCM 11422 / NBRC 100505</strain>
    </source>
</reference>
<accession>C1AAA9</accession>
<evidence type="ECO:0000259" key="1">
    <source>
        <dbReference type="Pfam" id="PF00326"/>
    </source>
</evidence>
<dbReference type="ESTHER" id="gemat-c1aaa9">
    <property type="family name" value="DPP4N_Peptidase_S9"/>
</dbReference>
<dbReference type="InterPro" id="IPR001375">
    <property type="entry name" value="Peptidase_S9_cat"/>
</dbReference>
<proteinExistence type="predicted"/>